<proteinExistence type="predicted"/>
<organism evidence="1 2">
    <name type="scientific">Limnovirga soli</name>
    <dbReference type="NCBI Taxonomy" id="2656915"/>
    <lineage>
        <taxon>Bacteria</taxon>
        <taxon>Pseudomonadati</taxon>
        <taxon>Bacteroidota</taxon>
        <taxon>Chitinophagia</taxon>
        <taxon>Chitinophagales</taxon>
        <taxon>Chitinophagaceae</taxon>
        <taxon>Limnovirga</taxon>
    </lineage>
</organism>
<sequence length="66" mass="7606">MKSNVKEPIIILDGAELSELVSEVKETVAINVDEKSVFSAADLWNIQRNMKTTQRFSRKKYLESYL</sequence>
<keyword evidence="2" id="KW-1185">Reference proteome</keyword>
<comment type="caution">
    <text evidence="1">The sequence shown here is derived from an EMBL/GenBank/DDBJ whole genome shotgun (WGS) entry which is preliminary data.</text>
</comment>
<dbReference type="AlphaFoldDB" id="A0A8J8FCY9"/>
<reference evidence="1" key="1">
    <citation type="submission" date="2019-10" db="EMBL/GenBank/DDBJ databases">
        <title>Draft genome sequence of Panacibacter sp. KCS-6.</title>
        <authorList>
            <person name="Yim K.J."/>
        </authorList>
    </citation>
    <scope>NUCLEOTIDE SEQUENCE</scope>
    <source>
        <strain evidence="1">KCS-6</strain>
    </source>
</reference>
<gene>
    <name evidence="1" type="ORF">GD597_09945</name>
</gene>
<evidence type="ECO:0000313" key="2">
    <source>
        <dbReference type="Proteomes" id="UP000598971"/>
    </source>
</evidence>
<accession>A0A8J8FCY9</accession>
<dbReference type="Proteomes" id="UP000598971">
    <property type="component" value="Unassembled WGS sequence"/>
</dbReference>
<dbReference type="EMBL" id="WHPF01000006">
    <property type="protein sequence ID" value="NNV55781.1"/>
    <property type="molecule type" value="Genomic_DNA"/>
</dbReference>
<dbReference type="RefSeq" id="WP_171607711.1">
    <property type="nucleotide sequence ID" value="NZ_WHPF01000006.1"/>
</dbReference>
<evidence type="ECO:0000313" key="1">
    <source>
        <dbReference type="EMBL" id="NNV55781.1"/>
    </source>
</evidence>
<name>A0A8J8FCY9_9BACT</name>
<protein>
    <submittedName>
        <fullName evidence="1">Uncharacterized protein</fullName>
    </submittedName>
</protein>